<dbReference type="GO" id="GO:0006412">
    <property type="term" value="P:translation"/>
    <property type="evidence" value="ECO:0007669"/>
    <property type="project" value="InterPro"/>
</dbReference>
<evidence type="ECO:0000313" key="6">
    <source>
        <dbReference type="EMBL" id="KAG7442896.1"/>
    </source>
</evidence>
<dbReference type="Proteomes" id="UP000812287">
    <property type="component" value="Unassembled WGS sequence"/>
</dbReference>
<evidence type="ECO:0000256" key="3">
    <source>
        <dbReference type="ARBA" id="ARBA00043969"/>
    </source>
</evidence>
<evidence type="ECO:0000256" key="2">
    <source>
        <dbReference type="ARBA" id="ARBA00023274"/>
    </source>
</evidence>
<feature type="compositionally biased region" description="Basic residues" evidence="5">
    <location>
        <begin position="56"/>
        <end position="78"/>
    </location>
</feature>
<reference evidence="6" key="1">
    <citation type="submission" date="2020-11" db="EMBL/GenBank/DDBJ databases">
        <title>Adaptations for nitrogen fixation in a non-lichenized fungal sporocarp promotes dispersal by wood-feeding termites.</title>
        <authorList>
            <consortium name="DOE Joint Genome Institute"/>
            <person name="Koch R.A."/>
            <person name="Yoon G."/>
            <person name="Arayal U."/>
            <person name="Lail K."/>
            <person name="Amirebrahimi M."/>
            <person name="Labutti K."/>
            <person name="Lipzen A."/>
            <person name="Riley R."/>
            <person name="Barry K."/>
            <person name="Henrissat B."/>
            <person name="Grigoriev I.V."/>
            <person name="Herr J.R."/>
            <person name="Aime M.C."/>
        </authorList>
    </citation>
    <scope>NUCLEOTIDE SEQUENCE</scope>
    <source>
        <strain evidence="6">MCA 3950</strain>
    </source>
</reference>
<name>A0A9P8APK4_9AGAR</name>
<comment type="subunit">
    <text evidence="4">Component of the large ribosomal subunit.</text>
</comment>
<accession>A0A9P8APK4</accession>
<dbReference type="GeneID" id="66102936"/>
<protein>
    <recommendedName>
        <fullName evidence="4">60S ribosomal protein L41</fullName>
    </recommendedName>
</protein>
<dbReference type="RefSeq" id="XP_043036396.1">
    <property type="nucleotide sequence ID" value="XM_043180640.1"/>
</dbReference>
<keyword evidence="1 4" id="KW-0689">Ribosomal protein</keyword>
<comment type="similarity">
    <text evidence="3 4">Belongs to the eukaryotic ribosomal protein eS32 family.</text>
</comment>
<evidence type="ECO:0000256" key="5">
    <source>
        <dbReference type="SAM" id="MobiDB-lite"/>
    </source>
</evidence>
<dbReference type="GO" id="GO:0003735">
    <property type="term" value="F:structural constituent of ribosome"/>
    <property type="evidence" value="ECO:0007669"/>
    <property type="project" value="UniProtKB-UniRule"/>
</dbReference>
<dbReference type="InterPro" id="IPR007836">
    <property type="entry name" value="Ribosomal_eS32"/>
</dbReference>
<sequence>MGSGNDYAMRIHHLISHCEKNICNNCTVAYISWNVCRPPRFSNSSPSPFTTAKMREKWKKKRSRRLRRKRRKMRARSK</sequence>
<proteinExistence type="inferred from homology"/>
<evidence type="ECO:0000313" key="7">
    <source>
        <dbReference type="Proteomes" id="UP000812287"/>
    </source>
</evidence>
<keyword evidence="2 4" id="KW-0687">Ribonucleoprotein</keyword>
<evidence type="ECO:0000256" key="1">
    <source>
        <dbReference type="ARBA" id="ARBA00022980"/>
    </source>
</evidence>
<feature type="compositionally biased region" description="Low complexity" evidence="5">
    <location>
        <begin position="40"/>
        <end position="49"/>
    </location>
</feature>
<dbReference type="EMBL" id="MU250548">
    <property type="protein sequence ID" value="KAG7442896.1"/>
    <property type="molecule type" value="Genomic_DNA"/>
</dbReference>
<organism evidence="6 7">
    <name type="scientific">Guyanagaster necrorhizus</name>
    <dbReference type="NCBI Taxonomy" id="856835"/>
    <lineage>
        <taxon>Eukaryota</taxon>
        <taxon>Fungi</taxon>
        <taxon>Dikarya</taxon>
        <taxon>Basidiomycota</taxon>
        <taxon>Agaricomycotina</taxon>
        <taxon>Agaricomycetes</taxon>
        <taxon>Agaricomycetidae</taxon>
        <taxon>Agaricales</taxon>
        <taxon>Marasmiineae</taxon>
        <taxon>Physalacriaceae</taxon>
        <taxon>Guyanagaster</taxon>
    </lineage>
</organism>
<comment type="caution">
    <text evidence="6">The sequence shown here is derived from an EMBL/GenBank/DDBJ whole genome shotgun (WGS) entry which is preliminary data.</text>
</comment>
<keyword evidence="7" id="KW-1185">Reference proteome</keyword>
<dbReference type="AlphaFoldDB" id="A0A9P8APK4"/>
<dbReference type="GO" id="GO:1990904">
    <property type="term" value="C:ribonucleoprotein complex"/>
    <property type="evidence" value="ECO:0007669"/>
    <property type="project" value="UniProtKB-KW"/>
</dbReference>
<evidence type="ECO:0000256" key="4">
    <source>
        <dbReference type="RuleBase" id="RU368055"/>
    </source>
</evidence>
<dbReference type="Pfam" id="PF05162">
    <property type="entry name" value="Ribosomal_L41"/>
    <property type="match status" value="1"/>
</dbReference>
<dbReference type="GO" id="GO:0005840">
    <property type="term" value="C:ribosome"/>
    <property type="evidence" value="ECO:0007669"/>
    <property type="project" value="UniProtKB-KW"/>
</dbReference>
<feature type="region of interest" description="Disordered" evidence="5">
    <location>
        <begin position="40"/>
        <end position="78"/>
    </location>
</feature>
<gene>
    <name evidence="6" type="ORF">BT62DRAFT_362849</name>
</gene>